<name>A0A9D1FIG5_9BACT</name>
<gene>
    <name evidence="1" type="ORF">IAA86_02020</name>
</gene>
<evidence type="ECO:0000313" key="2">
    <source>
        <dbReference type="Proteomes" id="UP000886865"/>
    </source>
</evidence>
<dbReference type="EMBL" id="DVJQ01000018">
    <property type="protein sequence ID" value="HIS73780.1"/>
    <property type="molecule type" value="Genomic_DNA"/>
</dbReference>
<dbReference type="AlphaFoldDB" id="A0A9D1FIG5"/>
<comment type="caution">
    <text evidence="1">The sequence shown here is derived from an EMBL/GenBank/DDBJ whole genome shotgun (WGS) entry which is preliminary data.</text>
</comment>
<dbReference type="Proteomes" id="UP000886865">
    <property type="component" value="Unassembled WGS sequence"/>
</dbReference>
<reference evidence="1" key="2">
    <citation type="journal article" date="2021" name="PeerJ">
        <title>Extensive microbial diversity within the chicken gut microbiome revealed by metagenomics and culture.</title>
        <authorList>
            <person name="Gilroy R."/>
            <person name="Ravi A."/>
            <person name="Getino M."/>
            <person name="Pursley I."/>
            <person name="Horton D.L."/>
            <person name="Alikhan N.F."/>
            <person name="Baker D."/>
            <person name="Gharbi K."/>
            <person name="Hall N."/>
            <person name="Watson M."/>
            <person name="Adriaenssens E.M."/>
            <person name="Foster-Nyarko E."/>
            <person name="Jarju S."/>
            <person name="Secka A."/>
            <person name="Antonio M."/>
            <person name="Oren A."/>
            <person name="Chaudhuri R.R."/>
            <person name="La Ragione R."/>
            <person name="Hildebrand F."/>
            <person name="Pallen M.J."/>
        </authorList>
    </citation>
    <scope>NUCLEOTIDE SEQUENCE</scope>
    <source>
        <strain evidence="1">CHK152-2871</strain>
    </source>
</reference>
<sequence length="107" mass="12972">MKKYIRWYDKDKYLSAFMQLLEDLDPEVQCEVAVDIILKVPKIVEKDYEKFVKIIADYNPREYKRWYDKNPNLHAAVEALRDLTEQQREDLINQISDIVLRHTKEQI</sequence>
<proteinExistence type="predicted"/>
<accession>A0A9D1FIG5</accession>
<evidence type="ECO:0000313" key="1">
    <source>
        <dbReference type="EMBL" id="HIS73780.1"/>
    </source>
</evidence>
<protein>
    <submittedName>
        <fullName evidence="1">Uncharacterized protein</fullName>
    </submittedName>
</protein>
<organism evidence="1 2">
    <name type="scientific">Candidatus Galligastranaerophilus intestinavium</name>
    <dbReference type="NCBI Taxonomy" id="2840836"/>
    <lineage>
        <taxon>Bacteria</taxon>
        <taxon>Candidatus Galligastranaerophilus</taxon>
    </lineage>
</organism>
<reference evidence="1" key="1">
    <citation type="submission" date="2020-10" db="EMBL/GenBank/DDBJ databases">
        <authorList>
            <person name="Gilroy R."/>
        </authorList>
    </citation>
    <scope>NUCLEOTIDE SEQUENCE</scope>
    <source>
        <strain evidence="1">CHK152-2871</strain>
    </source>
</reference>